<accession>U4LML1</accession>
<dbReference type="AlphaFoldDB" id="U4LML1"/>
<feature type="signal peptide" evidence="2">
    <location>
        <begin position="1"/>
        <end position="19"/>
    </location>
</feature>
<dbReference type="OrthoDB" id="5365701at2759"/>
<dbReference type="STRING" id="1076935.U4LML1"/>
<dbReference type="Proteomes" id="UP000018144">
    <property type="component" value="Unassembled WGS sequence"/>
</dbReference>
<dbReference type="EMBL" id="HF935442">
    <property type="protein sequence ID" value="CCX30585.1"/>
    <property type="molecule type" value="Genomic_DNA"/>
</dbReference>
<evidence type="ECO:0000256" key="2">
    <source>
        <dbReference type="SAM" id="SignalP"/>
    </source>
</evidence>
<sequence>MAGILSITGSVLGIISAIAKLTTQVHETMQEYKMASSTLAAINNECAVLSATMNTLGRLSRKHRAKITNQSLGLTQPFNASLLACETTLVALTREIQRLGFIGKTKHEWIPLVRMKYIWNEKTIKDLLEQLRWQGQTLNLLINTIQLSSLDAIQNAIEGQQTSFQQIVESAQETLERYFSDEKSVNNRGHTYVESIYDNIDALLSMPSRIAIDFDKKTLSTQEPRARIHLSKVALAALAFPVLYSSTEWPTRVISQTIGIFSFQSRPMPGFWRGTVFSLSLTAASLACLVSTVPAISHFESVLGHVWGSSKGKRTSRGKEHAESHLVRFYREAKTKVKDAGKRVKSMGKKRLGGTGRTRNRNRR</sequence>
<evidence type="ECO:0000256" key="1">
    <source>
        <dbReference type="SAM" id="MobiDB-lite"/>
    </source>
</evidence>
<proteinExistence type="predicted"/>
<dbReference type="eggNOG" id="ENOG502SCN1">
    <property type="taxonomic scope" value="Eukaryota"/>
</dbReference>
<evidence type="ECO:0000313" key="4">
    <source>
        <dbReference type="EMBL" id="CCX30585.1"/>
    </source>
</evidence>
<keyword evidence="2" id="KW-0732">Signal</keyword>
<protein>
    <recommendedName>
        <fullName evidence="3">Azaphilone pigments biosynthesis cluster protein L N-terminal domain-containing protein</fullName>
    </recommendedName>
</protein>
<gene>
    <name evidence="4" type="ORF">PCON_08784</name>
</gene>
<keyword evidence="5" id="KW-1185">Reference proteome</keyword>
<feature type="domain" description="Azaphilone pigments biosynthesis cluster protein L N-terminal" evidence="3">
    <location>
        <begin position="4"/>
        <end position="178"/>
    </location>
</feature>
<feature type="region of interest" description="Disordered" evidence="1">
    <location>
        <begin position="337"/>
        <end position="364"/>
    </location>
</feature>
<name>U4LML1_PYROM</name>
<evidence type="ECO:0000313" key="5">
    <source>
        <dbReference type="Proteomes" id="UP000018144"/>
    </source>
</evidence>
<evidence type="ECO:0000259" key="3">
    <source>
        <dbReference type="Pfam" id="PF17111"/>
    </source>
</evidence>
<feature type="chain" id="PRO_5004652182" description="Azaphilone pigments biosynthesis cluster protein L N-terminal domain-containing protein" evidence="2">
    <location>
        <begin position="20"/>
        <end position="364"/>
    </location>
</feature>
<organism evidence="4 5">
    <name type="scientific">Pyronema omphalodes (strain CBS 100304)</name>
    <name type="common">Pyronema confluens</name>
    <dbReference type="NCBI Taxonomy" id="1076935"/>
    <lineage>
        <taxon>Eukaryota</taxon>
        <taxon>Fungi</taxon>
        <taxon>Dikarya</taxon>
        <taxon>Ascomycota</taxon>
        <taxon>Pezizomycotina</taxon>
        <taxon>Pezizomycetes</taxon>
        <taxon>Pezizales</taxon>
        <taxon>Pyronemataceae</taxon>
        <taxon>Pyronema</taxon>
    </lineage>
</organism>
<reference evidence="4 5" key="1">
    <citation type="journal article" date="2013" name="PLoS Genet.">
        <title>The genome and development-dependent transcriptomes of Pyronema confluens: a window into fungal evolution.</title>
        <authorList>
            <person name="Traeger S."/>
            <person name="Altegoer F."/>
            <person name="Freitag M."/>
            <person name="Gabaldon T."/>
            <person name="Kempken F."/>
            <person name="Kumar A."/>
            <person name="Marcet-Houben M."/>
            <person name="Poggeler S."/>
            <person name="Stajich J.E."/>
            <person name="Nowrousian M."/>
        </authorList>
    </citation>
    <scope>NUCLEOTIDE SEQUENCE [LARGE SCALE GENOMIC DNA]</scope>
    <source>
        <strain evidence="5">CBS 100304</strain>
        <tissue evidence="4">Vegetative mycelium</tissue>
    </source>
</reference>
<dbReference type="InterPro" id="IPR031348">
    <property type="entry name" value="PigL_N"/>
</dbReference>
<feature type="compositionally biased region" description="Basic residues" evidence="1">
    <location>
        <begin position="343"/>
        <end position="364"/>
    </location>
</feature>
<dbReference type="Pfam" id="PF17111">
    <property type="entry name" value="PigL_N"/>
    <property type="match status" value="1"/>
</dbReference>